<dbReference type="AlphaFoldDB" id="A0A6N2XVZ1"/>
<reference evidence="1" key="1">
    <citation type="submission" date="2019-11" db="EMBL/GenBank/DDBJ databases">
        <authorList>
            <person name="Feng L."/>
        </authorList>
    </citation>
    <scope>NUCLEOTIDE SEQUENCE</scope>
    <source>
        <strain evidence="1">CramosumLFYP8</strain>
    </source>
</reference>
<gene>
    <name evidence="1" type="ORF">CRLFYP8_00533</name>
</gene>
<dbReference type="RefSeq" id="WP_009299816.1">
    <property type="nucleotide sequence ID" value="NZ_BAABXX010000001.1"/>
</dbReference>
<name>A0A6N2XVZ1_9FIRM</name>
<protein>
    <submittedName>
        <fullName evidence="1">Uncharacterized protein</fullName>
    </submittedName>
</protein>
<organism evidence="1">
    <name type="scientific">Thomasclavelia ramosa</name>
    <dbReference type="NCBI Taxonomy" id="1547"/>
    <lineage>
        <taxon>Bacteria</taxon>
        <taxon>Bacillati</taxon>
        <taxon>Bacillota</taxon>
        <taxon>Erysipelotrichia</taxon>
        <taxon>Erysipelotrichales</taxon>
        <taxon>Coprobacillaceae</taxon>
        <taxon>Thomasclavelia</taxon>
    </lineage>
</organism>
<proteinExistence type="predicted"/>
<evidence type="ECO:0000313" key="1">
    <source>
        <dbReference type="EMBL" id="VYT57836.1"/>
    </source>
</evidence>
<sequence length="139" mass="16296">MFLTENELKDKFWKSYNGNNRALRYQFECSIREGNADLVTVEKYQENFQINAFEFKLTDIRKVIRQAEENAKLVNKSWIVIPADRKSVISDKYIGACKEKGIGILYVEDGGRWSLGLSPRYKREIPMTQQLLNLMMKGY</sequence>
<dbReference type="EMBL" id="CACRTL010000003">
    <property type="protein sequence ID" value="VYT57836.1"/>
    <property type="molecule type" value="Genomic_DNA"/>
</dbReference>
<accession>A0A6N2XVZ1</accession>